<protein>
    <recommendedName>
        <fullName evidence="3">Host attachment protein</fullName>
    </recommendedName>
</protein>
<gene>
    <name evidence="1" type="ORF">COC42_11875</name>
</gene>
<keyword evidence="2" id="KW-1185">Reference proteome</keyword>
<sequence length="126" mass="13623">MQEEWMLVPDGALVLLLDGVNVQLLRNRGSDVGPDLEAVRNDTLRQCGTRADRGDTPSRVREVVDALDPLFAGGMPLILVAPPDSLGALTSELPLAARRHVIAEIVKNLAHCPPHELAERLHRAAA</sequence>
<dbReference type="AlphaFoldDB" id="A0A2A4B2Z6"/>
<comment type="caution">
    <text evidence="1">The sequence shown here is derived from an EMBL/GenBank/DDBJ whole genome shotgun (WGS) entry which is preliminary data.</text>
</comment>
<organism evidence="1 2">
    <name type="scientific">Sphingomonas spermidinifaciens</name>
    <dbReference type="NCBI Taxonomy" id="1141889"/>
    <lineage>
        <taxon>Bacteria</taxon>
        <taxon>Pseudomonadati</taxon>
        <taxon>Pseudomonadota</taxon>
        <taxon>Alphaproteobacteria</taxon>
        <taxon>Sphingomonadales</taxon>
        <taxon>Sphingomonadaceae</taxon>
        <taxon>Sphingomonas</taxon>
    </lineage>
</organism>
<dbReference type="Pfam" id="PF10116">
    <property type="entry name" value="Host_attach"/>
    <property type="match status" value="1"/>
</dbReference>
<evidence type="ECO:0000313" key="2">
    <source>
        <dbReference type="Proteomes" id="UP000218366"/>
    </source>
</evidence>
<reference evidence="1 2" key="1">
    <citation type="submission" date="2017-09" db="EMBL/GenBank/DDBJ databases">
        <title>Sphingomonas spermidinifaciens 9NM-10, whole genome shotgun sequence.</title>
        <authorList>
            <person name="Feng G."/>
            <person name="Zhu H."/>
        </authorList>
    </citation>
    <scope>NUCLEOTIDE SEQUENCE [LARGE SCALE GENOMIC DNA]</scope>
    <source>
        <strain evidence="1 2">9NM-10</strain>
    </source>
</reference>
<name>A0A2A4B2Z6_9SPHN</name>
<dbReference type="InterPro" id="IPR019291">
    <property type="entry name" value="Host_attachment_protein"/>
</dbReference>
<evidence type="ECO:0000313" key="1">
    <source>
        <dbReference type="EMBL" id="PCD02159.1"/>
    </source>
</evidence>
<accession>A0A2A4B2Z6</accession>
<dbReference type="EMBL" id="NWMW01000002">
    <property type="protein sequence ID" value="PCD02159.1"/>
    <property type="molecule type" value="Genomic_DNA"/>
</dbReference>
<proteinExistence type="predicted"/>
<evidence type="ECO:0008006" key="3">
    <source>
        <dbReference type="Google" id="ProtNLM"/>
    </source>
</evidence>
<dbReference type="Proteomes" id="UP000218366">
    <property type="component" value="Unassembled WGS sequence"/>
</dbReference>